<feature type="transmembrane region" description="Helical" evidence="10">
    <location>
        <begin position="875"/>
        <end position="896"/>
    </location>
</feature>
<feature type="compositionally biased region" description="Low complexity" evidence="9">
    <location>
        <begin position="732"/>
        <end position="741"/>
    </location>
</feature>
<dbReference type="GO" id="GO:0006874">
    <property type="term" value="P:intracellular calcium ion homeostasis"/>
    <property type="evidence" value="ECO:0007669"/>
    <property type="project" value="TreeGrafter"/>
</dbReference>
<dbReference type="FunFam" id="1.20.1420.30:FF:000014">
    <property type="entry name" value="Cation/H+ exchanger protein 2"/>
    <property type="match status" value="1"/>
</dbReference>
<comment type="similarity">
    <text evidence="2">Belongs to the Ca(2+):cation antiporter (CaCA) (TC 2.A.19) family.</text>
</comment>
<feature type="region of interest" description="Disordered" evidence="9">
    <location>
        <begin position="681"/>
        <end position="750"/>
    </location>
</feature>
<keyword evidence="4" id="KW-0597">Phosphoprotein</keyword>
<dbReference type="GO" id="GO:0005774">
    <property type="term" value="C:vacuolar membrane"/>
    <property type="evidence" value="ECO:0007669"/>
    <property type="project" value="UniProtKB-ARBA"/>
</dbReference>
<keyword evidence="13" id="KW-1185">Reference proteome</keyword>
<dbReference type="Proteomes" id="UP000193920">
    <property type="component" value="Unassembled WGS sequence"/>
</dbReference>
<sequence>MEIDIPNQNTQSILNTPNTPNTKNVHFDSKGKDAEIEELQEKDTLSNTEEDKLNSEENTNSSGEELENLEGDIEEEEEEEEEVEDGEINENDEFQNVKDRQEAINVSHPFGLRLWKPALYKKHRSIFTTTHEALHSQPNQPYTKAEIFLFPGNLIWAITFGWIAALTYLFVAVCLLVPIYIVIYIFETLIKPPQAISLSPKPKQSALLARYIRLLFGITHYIFWPFGKYIERVRGNFSEDIDYYTAINEEDNDRYKNFFNDADNEIVGNYSRKRSEHFAHKYGTEEEIEWNVKKLLELLFNNGVSGFFFYLFMYTIITPMHLIVAAICWMFVVSIPMSKLNFVLLNHILNEPLELFVHSSNPPPFQINTIFKKIHKNENAGDESVLPLINTHGDSSSSYPATTPQSVDFNSTYQVSGHSEIILCTYRAIGLRYYKYTLGGINVIFFNSLLFVVFTLLDAYLISPKTGKTGVGHPLVIFFSSLISVIPLAYFIGMSVSSITAQTNLALGAVINATFGSIIEVILYTIALAEGKAKIVEGSIIGSVLTGILALPGMSMLTGGIKRKEQRFNAKSAGVSSTLLILSIIGIFTPTLFQKFYGSYNLECESCPDNLGTSFNSTLTDPTTIMSECRNCRLRQPDPLDDPFYHTHTKYLVWICAVALVFTYGVGLLFTLRTHVKQIYAKTKKNNQKRRSRSRTRRSSRSRSRNNKKHSSNSSEINTPSGSSRSVNPLGSTSATATSNNVSLHDDDDDDDDIIYNSYGEIINKESNMKYEFNNLINSVDRDRDRDRDHERSRDRNRDRDHNSNLTKSKPFTILNIQTTEEPVNLPLREKRRSSKNRNDNASVISYESDSDSEGEKEEEEVGHEAPSWTKLESVVVLLVSTIIFSLLAEILIGSVDVVLKSINLDEKFLGVTLFALAPNVSEFYNAIAFAMYGNIALSLEIGSAYATQVAMLQIPAIIVICSVRHFFMDIPQQSKYMFTLIFSKWDVVTIIIGVFLLSHVYAEGKSNYFKGAMLLMAYLVFVISYYFIV</sequence>
<feature type="transmembrane region" description="Helical" evidence="10">
    <location>
        <begin position="539"/>
        <end position="561"/>
    </location>
</feature>
<feature type="transmembrane region" description="Helical" evidence="10">
    <location>
        <begin position="436"/>
        <end position="462"/>
    </location>
</feature>
<evidence type="ECO:0000313" key="12">
    <source>
        <dbReference type="EMBL" id="ORY73174.1"/>
    </source>
</evidence>
<dbReference type="InterPro" id="IPR004837">
    <property type="entry name" value="NaCa_Exmemb"/>
</dbReference>
<feature type="domain" description="Sodium/calcium exchanger membrane region" evidence="11">
    <location>
        <begin position="474"/>
        <end position="593"/>
    </location>
</feature>
<keyword evidence="6 10" id="KW-1133">Transmembrane helix</keyword>
<keyword evidence="8 10" id="KW-0472">Membrane</keyword>
<feature type="region of interest" description="Disordered" evidence="9">
    <location>
        <begin position="1"/>
        <end position="96"/>
    </location>
</feature>
<evidence type="ECO:0000313" key="13">
    <source>
        <dbReference type="Proteomes" id="UP000193920"/>
    </source>
</evidence>
<feature type="compositionally biased region" description="Basic residues" evidence="9">
    <location>
        <begin position="682"/>
        <end position="711"/>
    </location>
</feature>
<evidence type="ECO:0000256" key="7">
    <source>
        <dbReference type="ARBA" id="ARBA00023065"/>
    </source>
</evidence>
<proteinExistence type="inferred from homology"/>
<evidence type="ECO:0000256" key="9">
    <source>
        <dbReference type="SAM" id="MobiDB-lite"/>
    </source>
</evidence>
<evidence type="ECO:0000256" key="6">
    <source>
        <dbReference type="ARBA" id="ARBA00022989"/>
    </source>
</evidence>
<feature type="transmembrane region" description="Helical" evidence="10">
    <location>
        <begin position="207"/>
        <end position="224"/>
    </location>
</feature>
<evidence type="ECO:0000256" key="3">
    <source>
        <dbReference type="ARBA" id="ARBA00022448"/>
    </source>
</evidence>
<feature type="compositionally biased region" description="Basic and acidic residues" evidence="9">
    <location>
        <begin position="25"/>
        <end position="55"/>
    </location>
</feature>
<evidence type="ECO:0000259" key="11">
    <source>
        <dbReference type="Pfam" id="PF01699"/>
    </source>
</evidence>
<feature type="compositionally biased region" description="Acidic residues" evidence="9">
    <location>
        <begin position="849"/>
        <end position="862"/>
    </location>
</feature>
<dbReference type="EMBL" id="MCOG01000035">
    <property type="protein sequence ID" value="ORY73174.1"/>
    <property type="molecule type" value="Genomic_DNA"/>
</dbReference>
<organism evidence="12 13">
    <name type="scientific">Neocallimastix californiae</name>
    <dbReference type="NCBI Taxonomy" id="1754190"/>
    <lineage>
        <taxon>Eukaryota</taxon>
        <taxon>Fungi</taxon>
        <taxon>Fungi incertae sedis</taxon>
        <taxon>Chytridiomycota</taxon>
        <taxon>Chytridiomycota incertae sedis</taxon>
        <taxon>Neocallimastigomycetes</taxon>
        <taxon>Neocallimastigales</taxon>
        <taxon>Neocallimastigaceae</taxon>
        <taxon>Neocallimastix</taxon>
    </lineage>
</organism>
<dbReference type="PANTHER" id="PTHR31503:SF10">
    <property type="entry name" value="VNX1 PROTEIN"/>
    <property type="match status" value="1"/>
</dbReference>
<dbReference type="Pfam" id="PF01699">
    <property type="entry name" value="Na_Ca_ex"/>
    <property type="match status" value="2"/>
</dbReference>
<feature type="compositionally biased region" description="Basic and acidic residues" evidence="9">
    <location>
        <begin position="782"/>
        <end position="803"/>
    </location>
</feature>
<evidence type="ECO:0000256" key="5">
    <source>
        <dbReference type="ARBA" id="ARBA00022692"/>
    </source>
</evidence>
<feature type="compositionally biased region" description="Polar residues" evidence="9">
    <location>
        <begin position="716"/>
        <end position="731"/>
    </location>
</feature>
<feature type="transmembrane region" description="Helical" evidence="10">
    <location>
        <begin position="1009"/>
        <end position="1029"/>
    </location>
</feature>
<evidence type="ECO:0000256" key="2">
    <source>
        <dbReference type="ARBA" id="ARBA00008170"/>
    </source>
</evidence>
<evidence type="ECO:0000256" key="8">
    <source>
        <dbReference type="ARBA" id="ARBA00023136"/>
    </source>
</evidence>
<comment type="caution">
    <text evidence="12">The sequence shown here is derived from an EMBL/GenBank/DDBJ whole genome shotgun (WGS) entry which is preliminary data.</text>
</comment>
<feature type="compositionally biased region" description="Polar residues" evidence="9">
    <location>
        <begin position="805"/>
        <end position="822"/>
    </location>
</feature>
<dbReference type="AlphaFoldDB" id="A0A1Y2EPG8"/>
<dbReference type="InterPro" id="IPR044880">
    <property type="entry name" value="NCX_ion-bd_dom_sf"/>
</dbReference>
<feature type="transmembrane region" description="Helical" evidence="10">
    <location>
        <begin position="946"/>
        <end position="968"/>
    </location>
</feature>
<feature type="transmembrane region" description="Helical" evidence="10">
    <location>
        <begin position="980"/>
        <end position="1003"/>
    </location>
</feature>
<accession>A0A1Y2EPG8</accession>
<name>A0A1Y2EPG8_9FUNG</name>
<feature type="transmembrane region" description="Helical" evidence="10">
    <location>
        <begin position="154"/>
        <end position="186"/>
    </location>
</feature>
<evidence type="ECO:0000256" key="10">
    <source>
        <dbReference type="SAM" id="Phobius"/>
    </source>
</evidence>
<keyword evidence="5 10" id="KW-0812">Transmembrane</keyword>
<feature type="domain" description="Sodium/calcium exchanger membrane region" evidence="11">
    <location>
        <begin position="874"/>
        <end position="1024"/>
    </location>
</feature>
<feature type="compositionally biased region" description="Acidic residues" evidence="9">
    <location>
        <begin position="64"/>
        <end position="93"/>
    </location>
</feature>
<feature type="transmembrane region" description="Helical" evidence="10">
    <location>
        <begin position="307"/>
        <end position="332"/>
    </location>
</feature>
<feature type="transmembrane region" description="Helical" evidence="10">
    <location>
        <begin position="474"/>
        <end position="493"/>
    </location>
</feature>
<feature type="transmembrane region" description="Helical" evidence="10">
    <location>
        <begin position="505"/>
        <end position="527"/>
    </location>
</feature>
<keyword evidence="7" id="KW-0406">Ion transport</keyword>
<feature type="region of interest" description="Disordered" evidence="9">
    <location>
        <begin position="782"/>
        <end position="865"/>
    </location>
</feature>
<dbReference type="OrthoDB" id="16982at2759"/>
<feature type="transmembrane region" description="Helical" evidence="10">
    <location>
        <begin position="651"/>
        <end position="672"/>
    </location>
</feature>
<gene>
    <name evidence="12" type="ORF">LY90DRAFT_666771</name>
</gene>
<feature type="transmembrane region" description="Helical" evidence="10">
    <location>
        <begin position="573"/>
        <end position="593"/>
    </location>
</feature>
<feature type="compositionally biased region" description="Polar residues" evidence="9">
    <location>
        <begin position="1"/>
        <end position="24"/>
    </location>
</feature>
<reference evidence="12 13" key="1">
    <citation type="submission" date="2016-08" db="EMBL/GenBank/DDBJ databases">
        <title>A Parts List for Fungal Cellulosomes Revealed by Comparative Genomics.</title>
        <authorList>
            <consortium name="DOE Joint Genome Institute"/>
            <person name="Haitjema C.H."/>
            <person name="Gilmore S.P."/>
            <person name="Henske J.K."/>
            <person name="Solomon K.V."/>
            <person name="De Groot R."/>
            <person name="Kuo A."/>
            <person name="Mondo S.J."/>
            <person name="Salamov A.A."/>
            <person name="Labutti K."/>
            <person name="Zhao Z."/>
            <person name="Chiniquy J."/>
            <person name="Barry K."/>
            <person name="Brewer H.M."/>
            <person name="Purvine S.O."/>
            <person name="Wright A.T."/>
            <person name="Boxma B."/>
            <person name="Van Alen T."/>
            <person name="Hackstein J.H."/>
            <person name="Baker S.E."/>
            <person name="Grigoriev I.V."/>
            <person name="O'Malley M.A."/>
        </authorList>
    </citation>
    <scope>NUCLEOTIDE SEQUENCE [LARGE SCALE GENOMIC DNA]</scope>
    <source>
        <strain evidence="12 13">G1</strain>
    </source>
</reference>
<dbReference type="STRING" id="1754190.A0A1Y2EPG8"/>
<comment type="subcellular location">
    <subcellularLocation>
        <location evidence="1">Endomembrane system</location>
        <topology evidence="1">Multi-pass membrane protein</topology>
    </subcellularLocation>
</comment>
<dbReference type="GO" id="GO:0015369">
    <property type="term" value="F:calcium:proton antiporter activity"/>
    <property type="evidence" value="ECO:0007669"/>
    <property type="project" value="TreeGrafter"/>
</dbReference>
<dbReference type="Gene3D" id="1.20.1420.30">
    <property type="entry name" value="NCX, central ion-binding region"/>
    <property type="match status" value="2"/>
</dbReference>
<dbReference type="InterPro" id="IPR004713">
    <property type="entry name" value="CaH_exchang"/>
</dbReference>
<protein>
    <recommendedName>
        <fullName evidence="11">Sodium/calcium exchanger membrane region domain-containing protein</fullName>
    </recommendedName>
</protein>
<keyword evidence="3" id="KW-0813">Transport</keyword>
<dbReference type="PANTHER" id="PTHR31503">
    <property type="entry name" value="VACUOLAR CALCIUM ION TRANSPORTER"/>
    <property type="match status" value="1"/>
</dbReference>
<dbReference type="GO" id="GO:0012505">
    <property type="term" value="C:endomembrane system"/>
    <property type="evidence" value="ECO:0007669"/>
    <property type="project" value="UniProtKB-SubCell"/>
</dbReference>
<evidence type="ECO:0000256" key="1">
    <source>
        <dbReference type="ARBA" id="ARBA00004127"/>
    </source>
</evidence>
<evidence type="ECO:0000256" key="4">
    <source>
        <dbReference type="ARBA" id="ARBA00022553"/>
    </source>
</evidence>